<dbReference type="InterPro" id="IPR027417">
    <property type="entry name" value="P-loop_NTPase"/>
</dbReference>
<dbReference type="Gene3D" id="1.10.8.60">
    <property type="match status" value="1"/>
</dbReference>
<dbReference type="PROSITE" id="PS50045">
    <property type="entry name" value="SIGMA54_INTERACT_4"/>
    <property type="match status" value="1"/>
</dbReference>
<keyword evidence="1" id="KW-0547">Nucleotide-binding</keyword>
<evidence type="ECO:0000256" key="2">
    <source>
        <dbReference type="ARBA" id="ARBA00022840"/>
    </source>
</evidence>
<organism evidence="7 8">
    <name type="scientific">Georgfuchsia toluolica</name>
    <dbReference type="NCBI Taxonomy" id="424218"/>
    <lineage>
        <taxon>Bacteria</taxon>
        <taxon>Pseudomonadati</taxon>
        <taxon>Pseudomonadota</taxon>
        <taxon>Betaproteobacteria</taxon>
        <taxon>Nitrosomonadales</taxon>
        <taxon>Sterolibacteriaceae</taxon>
        <taxon>Georgfuchsia</taxon>
    </lineage>
</organism>
<evidence type="ECO:0000256" key="4">
    <source>
        <dbReference type="ARBA" id="ARBA00023125"/>
    </source>
</evidence>
<dbReference type="RefSeq" id="WP_281420155.1">
    <property type="nucleotide sequence ID" value="NZ_CAJQUM010000001.1"/>
</dbReference>
<keyword evidence="8" id="KW-1185">Reference proteome</keyword>
<dbReference type="Gene3D" id="3.40.50.300">
    <property type="entry name" value="P-loop containing nucleotide triphosphate hydrolases"/>
    <property type="match status" value="1"/>
</dbReference>
<dbReference type="InterPro" id="IPR058031">
    <property type="entry name" value="AAA_lid_NorR"/>
</dbReference>
<dbReference type="Pfam" id="PF00158">
    <property type="entry name" value="Sigma54_activat"/>
    <property type="match status" value="1"/>
</dbReference>
<dbReference type="Pfam" id="PF02954">
    <property type="entry name" value="HTH_8"/>
    <property type="match status" value="1"/>
</dbReference>
<dbReference type="CDD" id="cd00009">
    <property type="entry name" value="AAA"/>
    <property type="match status" value="1"/>
</dbReference>
<evidence type="ECO:0000313" key="7">
    <source>
        <dbReference type="EMBL" id="CAG4882201.1"/>
    </source>
</evidence>
<evidence type="ECO:0000313" key="8">
    <source>
        <dbReference type="Proteomes" id="UP000742786"/>
    </source>
</evidence>
<dbReference type="SMART" id="SM00382">
    <property type="entry name" value="AAA"/>
    <property type="match status" value="1"/>
</dbReference>
<protein>
    <recommendedName>
        <fullName evidence="6">Sigma-54 factor interaction domain-containing protein</fullName>
    </recommendedName>
</protein>
<name>A0A916N858_9PROT</name>
<keyword evidence="5" id="KW-0804">Transcription</keyword>
<gene>
    <name evidence="7" type="ORF">GTOL_10083</name>
</gene>
<dbReference type="AlphaFoldDB" id="A0A916N858"/>
<dbReference type="EMBL" id="CAJQUM010000001">
    <property type="protein sequence ID" value="CAG4882201.1"/>
    <property type="molecule type" value="Genomic_DNA"/>
</dbReference>
<dbReference type="SUPFAM" id="SSF52540">
    <property type="entry name" value="P-loop containing nucleoside triphosphate hydrolases"/>
    <property type="match status" value="1"/>
</dbReference>
<reference evidence="7" key="1">
    <citation type="submission" date="2021-04" db="EMBL/GenBank/DDBJ databases">
        <authorList>
            <person name="Hornung B."/>
        </authorList>
    </citation>
    <scope>NUCLEOTIDE SEQUENCE</scope>
    <source>
        <strain evidence="7">G5G6</strain>
    </source>
</reference>
<proteinExistence type="predicted"/>
<dbReference type="InterPro" id="IPR003593">
    <property type="entry name" value="AAA+_ATPase"/>
</dbReference>
<dbReference type="SUPFAM" id="SSF46689">
    <property type="entry name" value="Homeodomain-like"/>
    <property type="match status" value="1"/>
</dbReference>
<feature type="domain" description="Sigma-54 factor interaction" evidence="6">
    <location>
        <begin position="31"/>
        <end position="260"/>
    </location>
</feature>
<dbReference type="GO" id="GO:0005524">
    <property type="term" value="F:ATP binding"/>
    <property type="evidence" value="ECO:0007669"/>
    <property type="project" value="UniProtKB-KW"/>
</dbReference>
<dbReference type="InterPro" id="IPR002078">
    <property type="entry name" value="Sigma_54_int"/>
</dbReference>
<dbReference type="InterPro" id="IPR002197">
    <property type="entry name" value="HTH_Fis"/>
</dbReference>
<dbReference type="FunFam" id="3.40.50.300:FF:000006">
    <property type="entry name" value="DNA-binding transcriptional regulator NtrC"/>
    <property type="match status" value="1"/>
</dbReference>
<accession>A0A916N858</accession>
<sequence>MTDIPTARQYCEADGNPLPVPPAPRDFAGRIVAEDSRSLALLDLARRVAASDATVLLCGPTGCGKEVIARYIHAQSTRAARPFIAINCAAIPETLLEASLFGFEKGAFTGAVRGQMGKFEQAQRGTLLLDEISEMPLALQAKLLRVLQERELERVGSNKTIPLDVRIIATSNSDIGKLVEENRFRADLYYRLNVFPLQIAALKQRPGDIAILARASLAQLCATRGQPVPELSPTAMQSLLKYHWPGNVRELQNTMQRALILSGGGRIGAEHLCLPAHARVDRVDSSNMAKLSLDMKSLERNHILETLATVNWSRKLAVQRLGISERTLRNKLSQYRTEAFN</sequence>
<dbReference type="InterPro" id="IPR025944">
    <property type="entry name" value="Sigma_54_int_dom_CS"/>
</dbReference>
<dbReference type="InterPro" id="IPR009057">
    <property type="entry name" value="Homeodomain-like_sf"/>
</dbReference>
<dbReference type="Pfam" id="PF25601">
    <property type="entry name" value="AAA_lid_14"/>
    <property type="match status" value="1"/>
</dbReference>
<keyword evidence="4" id="KW-0238">DNA-binding</keyword>
<dbReference type="PANTHER" id="PTHR32071">
    <property type="entry name" value="TRANSCRIPTIONAL REGULATORY PROTEIN"/>
    <property type="match status" value="1"/>
</dbReference>
<keyword evidence="3" id="KW-0805">Transcription regulation</keyword>
<dbReference type="Gene3D" id="1.10.10.60">
    <property type="entry name" value="Homeodomain-like"/>
    <property type="match status" value="1"/>
</dbReference>
<evidence type="ECO:0000256" key="5">
    <source>
        <dbReference type="ARBA" id="ARBA00023163"/>
    </source>
</evidence>
<evidence type="ECO:0000256" key="3">
    <source>
        <dbReference type="ARBA" id="ARBA00023015"/>
    </source>
</evidence>
<dbReference type="GO" id="GO:0043565">
    <property type="term" value="F:sequence-specific DNA binding"/>
    <property type="evidence" value="ECO:0007669"/>
    <property type="project" value="InterPro"/>
</dbReference>
<dbReference type="Proteomes" id="UP000742786">
    <property type="component" value="Unassembled WGS sequence"/>
</dbReference>
<evidence type="ECO:0000259" key="6">
    <source>
        <dbReference type="PROSITE" id="PS50045"/>
    </source>
</evidence>
<dbReference type="PROSITE" id="PS00688">
    <property type="entry name" value="SIGMA54_INTERACT_3"/>
    <property type="match status" value="1"/>
</dbReference>
<keyword evidence="2" id="KW-0067">ATP-binding</keyword>
<comment type="caution">
    <text evidence="7">The sequence shown here is derived from an EMBL/GenBank/DDBJ whole genome shotgun (WGS) entry which is preliminary data.</text>
</comment>
<evidence type="ECO:0000256" key="1">
    <source>
        <dbReference type="ARBA" id="ARBA00022741"/>
    </source>
</evidence>
<dbReference type="GO" id="GO:0006355">
    <property type="term" value="P:regulation of DNA-templated transcription"/>
    <property type="evidence" value="ECO:0007669"/>
    <property type="project" value="InterPro"/>
</dbReference>
<dbReference type="PANTHER" id="PTHR32071:SF21">
    <property type="entry name" value="TRANSCRIPTIONAL REGULATORY PROTEIN FLGR"/>
    <property type="match status" value="1"/>
</dbReference>